<evidence type="ECO:0000313" key="2">
    <source>
        <dbReference type="Proteomes" id="UP001232992"/>
    </source>
</evidence>
<dbReference type="Gene3D" id="3.40.50.150">
    <property type="entry name" value="Vaccinia Virus protein VP39"/>
    <property type="match status" value="1"/>
</dbReference>
<dbReference type="EMBL" id="JAQOSQ010000013">
    <property type="protein sequence ID" value="MDJ1184193.1"/>
    <property type="molecule type" value="Genomic_DNA"/>
</dbReference>
<dbReference type="InterPro" id="IPR029063">
    <property type="entry name" value="SAM-dependent_MTases_sf"/>
</dbReference>
<proteinExistence type="predicted"/>
<comment type="caution">
    <text evidence="1">The sequence shown here is derived from an EMBL/GenBank/DDBJ whole genome shotgun (WGS) entry which is preliminary data.</text>
</comment>
<sequence>MESLSLTELANKYKSDKGTEYFDRHGYTLVYETLFSPLKSKPITFLEIGLCIGGPEFGEQFLNRIPTDMPSIRMWTEYFDNASLYGFDISDFSHLEYEFSNFKFVKGDLSSKQDILNLVAIAVRNEGKENSAVYDVILDDASHASFHQQHAFSILFPYLQPNGIYIIEDLNWQSPNYEETLPKVPKTLDVLREIKNGGELSNDYLFRNEMSGLINEIDSVDLFCDSKLAVIKKSGY</sequence>
<evidence type="ECO:0008006" key="3">
    <source>
        <dbReference type="Google" id="ProtNLM"/>
    </source>
</evidence>
<dbReference type="RefSeq" id="WP_283758847.1">
    <property type="nucleotide sequence ID" value="NZ_JAQOSQ010000013.1"/>
</dbReference>
<dbReference type="Proteomes" id="UP001232992">
    <property type="component" value="Unassembled WGS sequence"/>
</dbReference>
<evidence type="ECO:0000313" key="1">
    <source>
        <dbReference type="EMBL" id="MDJ1184193.1"/>
    </source>
</evidence>
<accession>A0ABT7C105</accession>
<reference evidence="1 2" key="1">
    <citation type="submission" date="2023-01" db="EMBL/GenBank/DDBJ databases">
        <title>Novel diversity within Roseofilum (Cyanobacteria; Desertifilaceae) from marine benthic mats with descriptions of four novel species.</title>
        <authorList>
            <person name="Wang Y."/>
            <person name="Berthold D.E."/>
            <person name="Hu J."/>
            <person name="Lefler F.W."/>
            <person name="Laughinghouse H.D. IV."/>
        </authorList>
    </citation>
    <scope>NUCLEOTIDE SEQUENCE [LARGE SCALE GENOMIC DNA]</scope>
    <source>
        <strain evidence="1 2">BLCC-M143</strain>
    </source>
</reference>
<organism evidence="1 2">
    <name type="scientific">Roseofilum casamattae BLCC-M143</name>
    <dbReference type="NCBI Taxonomy" id="3022442"/>
    <lineage>
        <taxon>Bacteria</taxon>
        <taxon>Bacillati</taxon>
        <taxon>Cyanobacteriota</taxon>
        <taxon>Cyanophyceae</taxon>
        <taxon>Desertifilales</taxon>
        <taxon>Desertifilaceae</taxon>
        <taxon>Roseofilum</taxon>
        <taxon>Roseofilum casamattae</taxon>
    </lineage>
</organism>
<protein>
    <recommendedName>
        <fullName evidence="3">Class I SAM-dependent methyltransferase</fullName>
    </recommendedName>
</protein>
<dbReference type="SUPFAM" id="SSF53335">
    <property type="entry name" value="S-adenosyl-L-methionine-dependent methyltransferases"/>
    <property type="match status" value="1"/>
</dbReference>
<gene>
    <name evidence="1" type="ORF">PMH09_13465</name>
</gene>
<name>A0ABT7C105_9CYAN</name>
<keyword evidence="2" id="KW-1185">Reference proteome</keyword>